<dbReference type="InterPro" id="IPR036390">
    <property type="entry name" value="WH_DNA-bd_sf"/>
</dbReference>
<dbReference type="RefSeq" id="WP_099149176.1">
    <property type="nucleotide sequence ID" value="NZ_PDUD01000010.1"/>
</dbReference>
<accession>A0A2D0NFJ1</accession>
<evidence type="ECO:0000313" key="6">
    <source>
        <dbReference type="Proteomes" id="UP000223913"/>
    </source>
</evidence>
<name>A0A2D0NFJ1_FLAN2</name>
<dbReference type="AlphaFoldDB" id="A0A2D0NFJ1"/>
<dbReference type="OrthoDB" id="279010at2"/>
<dbReference type="Proteomes" id="UP000223913">
    <property type="component" value="Unassembled WGS sequence"/>
</dbReference>
<evidence type="ECO:0000313" key="5">
    <source>
        <dbReference type="EMBL" id="PHN07247.1"/>
    </source>
</evidence>
<evidence type="ECO:0000256" key="1">
    <source>
        <dbReference type="ARBA" id="ARBA00011046"/>
    </source>
</evidence>
<dbReference type="InterPro" id="IPR036388">
    <property type="entry name" value="WH-like_DNA-bd_sf"/>
</dbReference>
<dbReference type="Pfam" id="PF03965">
    <property type="entry name" value="Penicillinase_R"/>
    <property type="match status" value="1"/>
</dbReference>
<dbReference type="GO" id="GO:0003677">
    <property type="term" value="F:DNA binding"/>
    <property type="evidence" value="ECO:0007669"/>
    <property type="project" value="UniProtKB-KW"/>
</dbReference>
<comment type="similarity">
    <text evidence="1">Belongs to the BlaI transcriptional regulatory family.</text>
</comment>
<evidence type="ECO:0000256" key="3">
    <source>
        <dbReference type="ARBA" id="ARBA00023125"/>
    </source>
</evidence>
<dbReference type="EMBL" id="PDUD01000010">
    <property type="protein sequence ID" value="PHN07247.1"/>
    <property type="molecule type" value="Genomic_DNA"/>
</dbReference>
<dbReference type="PIRSF" id="PIRSF019455">
    <property type="entry name" value="CopR_AtkY"/>
    <property type="match status" value="1"/>
</dbReference>
<protein>
    <submittedName>
        <fullName evidence="5">Transcriptional regulator</fullName>
    </submittedName>
</protein>
<dbReference type="SUPFAM" id="SSF46785">
    <property type="entry name" value="Winged helix' DNA-binding domain"/>
    <property type="match status" value="1"/>
</dbReference>
<evidence type="ECO:0000256" key="4">
    <source>
        <dbReference type="ARBA" id="ARBA00023163"/>
    </source>
</evidence>
<keyword evidence="4" id="KW-0804">Transcription</keyword>
<gene>
    <name evidence="5" type="ORF">CRP01_06355</name>
</gene>
<evidence type="ECO:0000256" key="2">
    <source>
        <dbReference type="ARBA" id="ARBA00023015"/>
    </source>
</evidence>
<keyword evidence="6" id="KW-1185">Reference proteome</keyword>
<comment type="caution">
    <text evidence="5">The sequence shown here is derived from an EMBL/GenBank/DDBJ whole genome shotgun (WGS) entry which is preliminary data.</text>
</comment>
<dbReference type="InterPro" id="IPR005650">
    <property type="entry name" value="BlaI_family"/>
</dbReference>
<keyword evidence="2" id="KW-0805">Transcription regulation</keyword>
<dbReference type="GO" id="GO:0045892">
    <property type="term" value="P:negative regulation of DNA-templated transcription"/>
    <property type="evidence" value="ECO:0007669"/>
    <property type="project" value="InterPro"/>
</dbReference>
<dbReference type="Gene3D" id="1.10.4040.10">
    <property type="entry name" value="Penicillinase repressor domain"/>
    <property type="match status" value="1"/>
</dbReference>
<sequence length="133" mass="15055">MSGSSFSRPTEGELAILQVLWANGPSTVRFINDELNQEVGDGREIGYTTTLKLMQLMLEKHLLARDTSQRTHVYRALISEEETRQRLLDKFVNTTFRGSAMDLVMQALGNHDASQEELAAIKALIQKMEDEQE</sequence>
<proteinExistence type="inferred from homology"/>
<keyword evidence="3" id="KW-0238">DNA-binding</keyword>
<reference evidence="5 6" key="1">
    <citation type="submission" date="2017-10" db="EMBL/GenBank/DDBJ databases">
        <title>The draft genome sequence of Lewinella nigricans NBRC 102662.</title>
        <authorList>
            <person name="Wang K."/>
        </authorList>
    </citation>
    <scope>NUCLEOTIDE SEQUENCE [LARGE SCALE GENOMIC DNA]</scope>
    <source>
        <strain evidence="5 6">NBRC 102662</strain>
    </source>
</reference>
<dbReference type="Gene3D" id="1.10.10.10">
    <property type="entry name" value="Winged helix-like DNA-binding domain superfamily/Winged helix DNA-binding domain"/>
    <property type="match status" value="1"/>
</dbReference>
<organism evidence="5 6">
    <name type="scientific">Flavilitoribacter nigricans (strain ATCC 23147 / DSM 23189 / NBRC 102662 / NCIMB 1420 / SS-2)</name>
    <name type="common">Lewinella nigricans</name>
    <dbReference type="NCBI Taxonomy" id="1122177"/>
    <lineage>
        <taxon>Bacteria</taxon>
        <taxon>Pseudomonadati</taxon>
        <taxon>Bacteroidota</taxon>
        <taxon>Saprospiria</taxon>
        <taxon>Saprospirales</taxon>
        <taxon>Lewinellaceae</taxon>
        <taxon>Flavilitoribacter</taxon>
    </lineage>
</organism>